<dbReference type="Pfam" id="PF13279">
    <property type="entry name" value="4HBT_2"/>
    <property type="match status" value="1"/>
</dbReference>
<evidence type="ECO:0000313" key="1">
    <source>
        <dbReference type="EMBL" id="MFC4353405.1"/>
    </source>
</evidence>
<dbReference type="Gene3D" id="3.10.129.10">
    <property type="entry name" value="Hotdog Thioesterase"/>
    <property type="match status" value="1"/>
</dbReference>
<dbReference type="InterPro" id="IPR029069">
    <property type="entry name" value="HotDog_dom_sf"/>
</dbReference>
<proteinExistence type="predicted"/>
<dbReference type="Proteomes" id="UP001595799">
    <property type="component" value="Unassembled WGS sequence"/>
</dbReference>
<organism evidence="1 2">
    <name type="scientific">Fodinicurvata halophila</name>
    <dbReference type="NCBI Taxonomy" id="1419723"/>
    <lineage>
        <taxon>Bacteria</taxon>
        <taxon>Pseudomonadati</taxon>
        <taxon>Pseudomonadota</taxon>
        <taxon>Alphaproteobacteria</taxon>
        <taxon>Rhodospirillales</taxon>
        <taxon>Rhodovibrionaceae</taxon>
        <taxon>Fodinicurvata</taxon>
    </lineage>
</organism>
<dbReference type="RefSeq" id="WP_382423781.1">
    <property type="nucleotide sequence ID" value="NZ_JBHSCW010000015.1"/>
</dbReference>
<dbReference type="PANTHER" id="PTHR31793:SF2">
    <property type="entry name" value="BLR1345 PROTEIN"/>
    <property type="match status" value="1"/>
</dbReference>
<dbReference type="PANTHER" id="PTHR31793">
    <property type="entry name" value="4-HYDROXYBENZOYL-COA THIOESTERASE FAMILY MEMBER"/>
    <property type="match status" value="1"/>
</dbReference>
<comment type="caution">
    <text evidence="1">The sequence shown here is derived from an EMBL/GenBank/DDBJ whole genome shotgun (WGS) entry which is preliminary data.</text>
</comment>
<dbReference type="CDD" id="cd00586">
    <property type="entry name" value="4HBT"/>
    <property type="match status" value="1"/>
</dbReference>
<name>A0ABV8UQA6_9PROT</name>
<accession>A0ABV8UQA6</accession>
<dbReference type="EMBL" id="JBHSCW010000015">
    <property type="protein sequence ID" value="MFC4353405.1"/>
    <property type="molecule type" value="Genomic_DNA"/>
</dbReference>
<sequence>MIDTAPLCIVHPKLEESWIDWNGHLSDGYYAVVMIESTEKALACFGVTPDYPARTGRSVYTGEIKLRYLAEVKLQDALRIETYVGHYDEKRVTLHHQLYRDDQNVLAAEMEVLCLSVDLSGPKVCPFEQAVMQEIIACADKNGLSPDRASRNLRS</sequence>
<protein>
    <submittedName>
        <fullName evidence="1">Thioesterase family protein</fullName>
    </submittedName>
</protein>
<gene>
    <name evidence="1" type="ORF">ACFOW6_17825</name>
</gene>
<evidence type="ECO:0000313" key="2">
    <source>
        <dbReference type="Proteomes" id="UP001595799"/>
    </source>
</evidence>
<reference evidence="2" key="1">
    <citation type="journal article" date="2019" name="Int. J. Syst. Evol. Microbiol.">
        <title>The Global Catalogue of Microorganisms (GCM) 10K type strain sequencing project: providing services to taxonomists for standard genome sequencing and annotation.</title>
        <authorList>
            <consortium name="The Broad Institute Genomics Platform"/>
            <consortium name="The Broad Institute Genome Sequencing Center for Infectious Disease"/>
            <person name="Wu L."/>
            <person name="Ma J."/>
        </authorList>
    </citation>
    <scope>NUCLEOTIDE SEQUENCE [LARGE SCALE GENOMIC DNA]</scope>
    <source>
        <strain evidence="2">CECT 8472</strain>
    </source>
</reference>
<dbReference type="SUPFAM" id="SSF54637">
    <property type="entry name" value="Thioesterase/thiol ester dehydrase-isomerase"/>
    <property type="match status" value="1"/>
</dbReference>
<keyword evidence="2" id="KW-1185">Reference proteome</keyword>
<dbReference type="InterPro" id="IPR050563">
    <property type="entry name" value="4-hydroxybenzoyl-CoA_TE"/>
</dbReference>